<reference evidence="7" key="1">
    <citation type="journal article" date="2021" name="Microb. Physiol.">
        <title>Proteogenomic Insights into the Physiology of Marine, Sulfate-Reducing, Filamentous Desulfonema limicola and Desulfonema magnum.</title>
        <authorList>
            <person name="Schnaars V."/>
            <person name="Wohlbrand L."/>
            <person name="Scheve S."/>
            <person name="Hinrichs C."/>
            <person name="Reinhardt R."/>
            <person name="Rabus R."/>
        </authorList>
    </citation>
    <scope>NUCLEOTIDE SEQUENCE</scope>
    <source>
        <strain evidence="7">5ac10</strain>
    </source>
</reference>
<dbReference type="EMBL" id="CP061799">
    <property type="protein sequence ID" value="QTA80190.1"/>
    <property type="molecule type" value="Genomic_DNA"/>
</dbReference>
<dbReference type="CDD" id="cd07984">
    <property type="entry name" value="LPLAT_LABLAT-like"/>
    <property type="match status" value="1"/>
</dbReference>
<dbReference type="AlphaFoldDB" id="A0A975GGD2"/>
<keyword evidence="4" id="KW-0808">Transferase</keyword>
<dbReference type="GO" id="GO:0009247">
    <property type="term" value="P:glycolipid biosynthetic process"/>
    <property type="evidence" value="ECO:0007669"/>
    <property type="project" value="UniProtKB-ARBA"/>
</dbReference>
<keyword evidence="2" id="KW-1003">Cell membrane</keyword>
<proteinExistence type="predicted"/>
<sequence>MYFYIMNKIFENICFKLINLFVKTLGFIPKNTGTRLGAIAGHILFLADKKHRDIAIQNLGNAYKDEKTPLEIKIIARQVFKNLGRILFEVCWSWNLKGIKLFKHFRVEGLANLNNAYKKGNGVLVLTGHIGNWELLSVIAAMIAYPINVIYRPLDFKPLDDFVKRFRSRFGSAPIHRRKAIRKILRSLNKGEVVGILLDQSVDWYEGVFVDFFGRRTCTNTAMARLALKTGAPVVPAFLIRENKGFTAKFLPEIPLVKTGDKIKDVEINTERYNKAVEDIIRQYPDQWFWVHRRWKIKPFELLKKQEYV</sequence>
<dbReference type="Proteomes" id="UP000663720">
    <property type="component" value="Chromosome"/>
</dbReference>
<name>A0A975GGD2_9BACT</name>
<evidence type="ECO:0000256" key="3">
    <source>
        <dbReference type="ARBA" id="ARBA00022519"/>
    </source>
</evidence>
<evidence type="ECO:0000256" key="6">
    <source>
        <dbReference type="ARBA" id="ARBA00023315"/>
    </source>
</evidence>
<evidence type="ECO:0000256" key="1">
    <source>
        <dbReference type="ARBA" id="ARBA00004533"/>
    </source>
</evidence>
<dbReference type="Pfam" id="PF03279">
    <property type="entry name" value="Lip_A_acyltrans"/>
    <property type="match status" value="1"/>
</dbReference>
<evidence type="ECO:0000313" key="7">
    <source>
        <dbReference type="EMBL" id="QTA80190.1"/>
    </source>
</evidence>
<dbReference type="KEGG" id="dli:dnl_24830"/>
<protein>
    <submittedName>
        <fullName evidence="7">Lipid A biosynthesis acyltransferase family protein</fullName>
    </submittedName>
</protein>
<dbReference type="InterPro" id="IPR004960">
    <property type="entry name" value="LipA_acyltrans"/>
</dbReference>
<evidence type="ECO:0000256" key="4">
    <source>
        <dbReference type="ARBA" id="ARBA00022679"/>
    </source>
</evidence>
<keyword evidence="6 7" id="KW-0012">Acyltransferase</keyword>
<accession>A0A975GGD2</accession>
<dbReference type="GO" id="GO:0016746">
    <property type="term" value="F:acyltransferase activity"/>
    <property type="evidence" value="ECO:0007669"/>
    <property type="project" value="UniProtKB-KW"/>
</dbReference>
<keyword evidence="3" id="KW-0997">Cell inner membrane</keyword>
<dbReference type="PIRSF" id="PIRSF026649">
    <property type="entry name" value="MsbB"/>
    <property type="match status" value="1"/>
</dbReference>
<evidence type="ECO:0000256" key="5">
    <source>
        <dbReference type="ARBA" id="ARBA00023136"/>
    </source>
</evidence>
<evidence type="ECO:0000256" key="2">
    <source>
        <dbReference type="ARBA" id="ARBA00022475"/>
    </source>
</evidence>
<organism evidence="7 8">
    <name type="scientific">Desulfonema limicola</name>
    <dbReference type="NCBI Taxonomy" id="45656"/>
    <lineage>
        <taxon>Bacteria</taxon>
        <taxon>Pseudomonadati</taxon>
        <taxon>Thermodesulfobacteriota</taxon>
        <taxon>Desulfobacteria</taxon>
        <taxon>Desulfobacterales</taxon>
        <taxon>Desulfococcaceae</taxon>
        <taxon>Desulfonema</taxon>
    </lineage>
</organism>
<keyword evidence="5" id="KW-0472">Membrane</keyword>
<dbReference type="GO" id="GO:0005886">
    <property type="term" value="C:plasma membrane"/>
    <property type="evidence" value="ECO:0007669"/>
    <property type="project" value="UniProtKB-SubCell"/>
</dbReference>
<keyword evidence="8" id="KW-1185">Reference proteome</keyword>
<comment type="subcellular location">
    <subcellularLocation>
        <location evidence="1">Cell inner membrane</location>
    </subcellularLocation>
</comment>
<dbReference type="PANTHER" id="PTHR30606">
    <property type="entry name" value="LIPID A BIOSYNTHESIS LAUROYL ACYLTRANSFERASE"/>
    <property type="match status" value="1"/>
</dbReference>
<gene>
    <name evidence="7" type="ORF">dnl_24830</name>
</gene>
<dbReference type="PANTHER" id="PTHR30606:SF10">
    <property type="entry name" value="PHOSPHATIDYLINOSITOL MANNOSIDE ACYLTRANSFERASE"/>
    <property type="match status" value="1"/>
</dbReference>
<evidence type="ECO:0000313" key="8">
    <source>
        <dbReference type="Proteomes" id="UP000663720"/>
    </source>
</evidence>